<gene>
    <name evidence="9" type="ORF">WMO75_11880</name>
</gene>
<proteinExistence type="predicted"/>
<name>A0ABV1ALG5_9FIRM</name>
<dbReference type="Pfam" id="PF07669">
    <property type="entry name" value="Eco57I"/>
    <property type="match status" value="1"/>
</dbReference>
<evidence type="ECO:0000256" key="3">
    <source>
        <dbReference type="ARBA" id="ARBA00022679"/>
    </source>
</evidence>
<evidence type="ECO:0000256" key="7">
    <source>
        <dbReference type="ARBA" id="ARBA00047942"/>
    </source>
</evidence>
<dbReference type="GO" id="GO:0008168">
    <property type="term" value="F:methyltransferase activity"/>
    <property type="evidence" value="ECO:0007669"/>
    <property type="project" value="UniProtKB-KW"/>
</dbReference>
<reference evidence="9 10" key="1">
    <citation type="submission" date="2024-03" db="EMBL/GenBank/DDBJ databases">
        <title>Human intestinal bacterial collection.</title>
        <authorList>
            <person name="Pauvert C."/>
            <person name="Hitch T.C.A."/>
            <person name="Clavel T."/>
        </authorList>
    </citation>
    <scope>NUCLEOTIDE SEQUENCE [LARGE SCALE GENOMIC DNA]</scope>
    <source>
        <strain evidence="9 10">CLA-AA-H95</strain>
    </source>
</reference>
<dbReference type="InterPro" id="IPR029063">
    <property type="entry name" value="SAM-dependent_MTases_sf"/>
</dbReference>
<dbReference type="PRINTS" id="PR00507">
    <property type="entry name" value="N12N6MTFRASE"/>
</dbReference>
<dbReference type="CDD" id="cd02440">
    <property type="entry name" value="AdoMet_MTases"/>
    <property type="match status" value="1"/>
</dbReference>
<evidence type="ECO:0000256" key="4">
    <source>
        <dbReference type="ARBA" id="ARBA00022691"/>
    </source>
</evidence>
<evidence type="ECO:0000259" key="8">
    <source>
        <dbReference type="Pfam" id="PF07669"/>
    </source>
</evidence>
<feature type="domain" description="Type II methyltransferase M.TaqI-like" evidence="8">
    <location>
        <begin position="76"/>
        <end position="229"/>
    </location>
</feature>
<dbReference type="PANTHER" id="PTHR33841:SF6">
    <property type="entry name" value="TYPE II METHYLTRANSFERASE M.HINDII"/>
    <property type="match status" value="1"/>
</dbReference>
<dbReference type="EMBL" id="JBBMEI010000037">
    <property type="protein sequence ID" value="MEQ2359014.1"/>
    <property type="molecule type" value="Genomic_DNA"/>
</dbReference>
<organism evidence="9 10">
    <name type="scientific">Blautia intestinihominis</name>
    <dbReference type="NCBI Taxonomy" id="3133152"/>
    <lineage>
        <taxon>Bacteria</taxon>
        <taxon>Bacillati</taxon>
        <taxon>Bacillota</taxon>
        <taxon>Clostridia</taxon>
        <taxon>Lachnospirales</taxon>
        <taxon>Lachnospiraceae</taxon>
        <taxon>Blautia</taxon>
    </lineage>
</organism>
<dbReference type="PANTHER" id="PTHR33841">
    <property type="entry name" value="DNA METHYLTRANSFERASE YEEA-RELATED"/>
    <property type="match status" value="1"/>
</dbReference>
<keyword evidence="2 9" id="KW-0489">Methyltransferase</keyword>
<evidence type="ECO:0000256" key="6">
    <source>
        <dbReference type="ARBA" id="ARBA00023125"/>
    </source>
</evidence>
<evidence type="ECO:0000313" key="9">
    <source>
        <dbReference type="EMBL" id="MEQ2359014.1"/>
    </source>
</evidence>
<keyword evidence="6" id="KW-0238">DNA-binding</keyword>
<evidence type="ECO:0000256" key="5">
    <source>
        <dbReference type="ARBA" id="ARBA00022747"/>
    </source>
</evidence>
<comment type="catalytic activity">
    <reaction evidence="7">
        <text>a 2'-deoxyadenosine in DNA + S-adenosyl-L-methionine = an N(6)-methyl-2'-deoxyadenosine in DNA + S-adenosyl-L-homocysteine + H(+)</text>
        <dbReference type="Rhea" id="RHEA:15197"/>
        <dbReference type="Rhea" id="RHEA-COMP:12418"/>
        <dbReference type="Rhea" id="RHEA-COMP:12419"/>
        <dbReference type="ChEBI" id="CHEBI:15378"/>
        <dbReference type="ChEBI" id="CHEBI:57856"/>
        <dbReference type="ChEBI" id="CHEBI:59789"/>
        <dbReference type="ChEBI" id="CHEBI:90615"/>
        <dbReference type="ChEBI" id="CHEBI:90616"/>
        <dbReference type="EC" id="2.1.1.72"/>
    </reaction>
</comment>
<keyword evidence="5" id="KW-0680">Restriction system</keyword>
<dbReference type="EC" id="2.1.1.72" evidence="1"/>
<keyword evidence="4" id="KW-0949">S-adenosyl-L-methionine</keyword>
<dbReference type="SUPFAM" id="SSF53335">
    <property type="entry name" value="S-adenosyl-L-methionine-dependent methyltransferases"/>
    <property type="match status" value="1"/>
</dbReference>
<protein>
    <recommendedName>
        <fullName evidence="1">site-specific DNA-methyltransferase (adenine-specific)</fullName>
        <ecNumber evidence="1">2.1.1.72</ecNumber>
    </recommendedName>
</protein>
<dbReference type="InterPro" id="IPR002052">
    <property type="entry name" value="DNA_methylase_N6_adenine_CS"/>
</dbReference>
<dbReference type="PROSITE" id="PS00092">
    <property type="entry name" value="N6_MTASE"/>
    <property type="match status" value="1"/>
</dbReference>
<sequence>MLEKIIELTNEYIESMPKKERKKYGQFFTSMETARFMASLYNIDEKKSKVSVLDAGAGSGILSCAFIERLETIDSIQKIELTCYENDNNVLQLLKRNLEYCKEKSGKKIVINIIEDNYILSQYLDFNHMIGGNDNPRKYDFVIGNPPYMKIPKDAPEATAMPEVCYGAPNLYFIFASMGLFNLCEDGEMVYIIPRSWTSGAYFKRFREYFLTVGKLEHIHLFVSRSKVFDKESVLQETIIIKVRKTVKTPETVTITSSQSNSDFGEITSLTVPYDLVVAGEDYYVYLVTDENEVEVLRKLHKFDKTLPAIGVKMKTGLTVDFRNREILRDEEEEGAIPLFYSQHIKQGKVEFPIQKEHEYVVTEQKGLMQDNKNYLFVKRFTAKEEPRRLQCGVYLAKRFPQYKKISTQNKINFVDGVLTEMSECLVYGLYVLFNSTLYDEYYRILNGSTQVNSTEINAMPVPDLEDIQEMGRKVLKSRDYSEANCNLILEGYCGEEDRRNKGISANNRYA</sequence>
<dbReference type="InterPro" id="IPR050953">
    <property type="entry name" value="N4_N6_ade-DNA_methylase"/>
</dbReference>
<evidence type="ECO:0000256" key="1">
    <source>
        <dbReference type="ARBA" id="ARBA00011900"/>
    </source>
</evidence>
<evidence type="ECO:0000313" key="10">
    <source>
        <dbReference type="Proteomes" id="UP001446032"/>
    </source>
</evidence>
<comment type="caution">
    <text evidence="9">The sequence shown here is derived from an EMBL/GenBank/DDBJ whole genome shotgun (WGS) entry which is preliminary data.</text>
</comment>
<dbReference type="Proteomes" id="UP001446032">
    <property type="component" value="Unassembled WGS sequence"/>
</dbReference>
<accession>A0ABV1ALG5</accession>
<dbReference type="RefSeq" id="WP_227616790.1">
    <property type="nucleotide sequence ID" value="NZ_JBBMEI010000037.1"/>
</dbReference>
<dbReference type="GO" id="GO:0032259">
    <property type="term" value="P:methylation"/>
    <property type="evidence" value="ECO:0007669"/>
    <property type="project" value="UniProtKB-KW"/>
</dbReference>
<evidence type="ECO:0000256" key="2">
    <source>
        <dbReference type="ARBA" id="ARBA00022603"/>
    </source>
</evidence>
<keyword evidence="10" id="KW-1185">Reference proteome</keyword>
<dbReference type="InterPro" id="IPR011639">
    <property type="entry name" value="MethylTrfase_TaqI-like_dom"/>
</dbReference>
<dbReference type="Gene3D" id="3.40.50.150">
    <property type="entry name" value="Vaccinia Virus protein VP39"/>
    <property type="match status" value="1"/>
</dbReference>
<keyword evidence="3" id="KW-0808">Transferase</keyword>